<dbReference type="Proteomes" id="UP001174909">
    <property type="component" value="Unassembled WGS sequence"/>
</dbReference>
<dbReference type="EMBL" id="CASHTH010003408">
    <property type="protein sequence ID" value="CAI8044620.1"/>
    <property type="molecule type" value="Genomic_DNA"/>
</dbReference>
<dbReference type="Gene3D" id="3.80.10.10">
    <property type="entry name" value="Ribonuclease Inhibitor"/>
    <property type="match status" value="3"/>
</dbReference>
<reference evidence="4" key="1">
    <citation type="submission" date="2023-03" db="EMBL/GenBank/DDBJ databases">
        <authorList>
            <person name="Steffen K."/>
            <person name="Cardenas P."/>
        </authorList>
    </citation>
    <scope>NUCLEOTIDE SEQUENCE</scope>
</reference>
<sequence>MFLEIFVVTTSLLLGCFLLVLTTVTQLQVHAASGGGRPILTAFPGALASCFSKKRSRAAGVVRAANDPARDGRCPGKKARRTERRRQIKRALGTRSHALREELRRRQIAEESRLLTAKLSSLANPICSGCRTVYSKKNCSYNCCARCCRSQTKSVCLAHGTGYMAAVESVEGAVQYKYTEFDLSYGHLKDCPPRVTSIGKQLVSLNLSNNRLSSVPEDLGALSSLRELFLQYNTLTHLPDSIGDLHHLTELDVKNNQLEEIPASIGRLRKLVVLNVTNNCLPSLPTSIGRLAGLEELGLHSNQLTELPDEICNLTSLKVMYGGENRLKGLPVRFGRLTQLQELDVSGCELETLPQSLSRCVSLIRLWLSNNRLQTLPVHIGDLQQLKELHVRNNRLCYLPASVDTLHLYTFTAQNNRFVDEVTASEMCYAPTEGVAPLMELAARAALDSNLEWDTPSLPTSLREMLSSPGRCSVCEGPFFNYNSSVVTFKTVGVFYRLPLCLSLCTPRIEHSGQP</sequence>
<dbReference type="PROSITE" id="PS51450">
    <property type="entry name" value="LRR"/>
    <property type="match status" value="2"/>
</dbReference>
<dbReference type="SMART" id="SM00369">
    <property type="entry name" value="LRR_TYP"/>
    <property type="match status" value="7"/>
</dbReference>
<evidence type="ECO:0000259" key="3">
    <source>
        <dbReference type="Pfam" id="PF23598"/>
    </source>
</evidence>
<organism evidence="4 5">
    <name type="scientific">Geodia barretti</name>
    <name type="common">Barrett's horny sponge</name>
    <dbReference type="NCBI Taxonomy" id="519541"/>
    <lineage>
        <taxon>Eukaryota</taxon>
        <taxon>Metazoa</taxon>
        <taxon>Porifera</taxon>
        <taxon>Demospongiae</taxon>
        <taxon>Heteroscleromorpha</taxon>
        <taxon>Tetractinellida</taxon>
        <taxon>Astrophorina</taxon>
        <taxon>Geodiidae</taxon>
        <taxon>Geodia</taxon>
    </lineage>
</organism>
<evidence type="ECO:0000313" key="4">
    <source>
        <dbReference type="EMBL" id="CAI8044620.1"/>
    </source>
</evidence>
<dbReference type="Pfam" id="PF00560">
    <property type="entry name" value="LRR_1"/>
    <property type="match status" value="1"/>
</dbReference>
<dbReference type="SMART" id="SM00364">
    <property type="entry name" value="LRR_BAC"/>
    <property type="match status" value="8"/>
</dbReference>
<evidence type="ECO:0000256" key="1">
    <source>
        <dbReference type="ARBA" id="ARBA00022614"/>
    </source>
</evidence>
<dbReference type="InterPro" id="IPR050216">
    <property type="entry name" value="LRR_domain-containing"/>
</dbReference>
<evidence type="ECO:0000256" key="2">
    <source>
        <dbReference type="ARBA" id="ARBA00022737"/>
    </source>
</evidence>
<keyword evidence="2" id="KW-0677">Repeat</keyword>
<dbReference type="PANTHER" id="PTHR48051:SF54">
    <property type="entry name" value="LEUCINE-RICH REPEAT-CONTAINING PROTEIN"/>
    <property type="match status" value="1"/>
</dbReference>
<dbReference type="SUPFAM" id="SSF52058">
    <property type="entry name" value="L domain-like"/>
    <property type="match status" value="1"/>
</dbReference>
<dbReference type="PANTHER" id="PTHR48051">
    <property type="match status" value="1"/>
</dbReference>
<dbReference type="InterPro" id="IPR032675">
    <property type="entry name" value="LRR_dom_sf"/>
</dbReference>
<dbReference type="InterPro" id="IPR003591">
    <property type="entry name" value="Leu-rich_rpt_typical-subtyp"/>
</dbReference>
<proteinExistence type="predicted"/>
<dbReference type="Pfam" id="PF23598">
    <property type="entry name" value="LRR_14"/>
    <property type="match status" value="1"/>
</dbReference>
<accession>A0AA35XAT8</accession>
<feature type="domain" description="Disease resistance R13L4/SHOC-2-like LRR" evidence="3">
    <location>
        <begin position="216"/>
        <end position="319"/>
    </location>
</feature>
<keyword evidence="5" id="KW-1185">Reference proteome</keyword>
<name>A0AA35XAT8_GEOBA</name>
<protein>
    <submittedName>
        <fullName evidence="4">Plant intracellular Ras-group-related LRR protein 4</fullName>
    </submittedName>
</protein>
<dbReference type="GO" id="GO:0005737">
    <property type="term" value="C:cytoplasm"/>
    <property type="evidence" value="ECO:0007669"/>
    <property type="project" value="TreeGrafter"/>
</dbReference>
<dbReference type="InterPro" id="IPR055414">
    <property type="entry name" value="LRR_R13L4/SHOC2-like"/>
</dbReference>
<comment type="caution">
    <text evidence="4">The sequence shown here is derived from an EMBL/GenBank/DDBJ whole genome shotgun (WGS) entry which is preliminary data.</text>
</comment>
<keyword evidence="1" id="KW-0433">Leucine-rich repeat</keyword>
<evidence type="ECO:0000313" key="5">
    <source>
        <dbReference type="Proteomes" id="UP001174909"/>
    </source>
</evidence>
<dbReference type="InterPro" id="IPR001611">
    <property type="entry name" value="Leu-rich_rpt"/>
</dbReference>
<gene>
    <name evidence="4" type="ORF">GBAR_LOCUS24729</name>
</gene>
<dbReference type="AlphaFoldDB" id="A0AA35XAT8"/>